<gene>
    <name evidence="6" type="ORF">EZS27_000142</name>
    <name evidence="7" type="ORF">EZS27_000223</name>
</gene>
<dbReference type="CDD" id="cd00009">
    <property type="entry name" value="AAA"/>
    <property type="match status" value="1"/>
</dbReference>
<dbReference type="InterPro" id="IPR003593">
    <property type="entry name" value="AAA+_ATPase"/>
</dbReference>
<evidence type="ECO:0000256" key="4">
    <source>
        <dbReference type="ARBA" id="ARBA00023163"/>
    </source>
</evidence>
<dbReference type="SUPFAM" id="SSF52540">
    <property type="entry name" value="P-loop containing nucleoside triphosphate hydrolases"/>
    <property type="match status" value="1"/>
</dbReference>
<proteinExistence type="predicted"/>
<keyword evidence="4" id="KW-0804">Transcription</keyword>
<evidence type="ECO:0000313" key="7">
    <source>
        <dbReference type="EMBL" id="KAA6352521.1"/>
    </source>
</evidence>
<protein>
    <submittedName>
        <fullName evidence="6">Nitric oxide reductase transcription regulator NorR2</fullName>
    </submittedName>
</protein>
<evidence type="ECO:0000256" key="3">
    <source>
        <dbReference type="ARBA" id="ARBA00023015"/>
    </source>
</evidence>
<dbReference type="InterPro" id="IPR027417">
    <property type="entry name" value="P-loop_NTPase"/>
</dbReference>
<dbReference type="Gene3D" id="1.10.10.60">
    <property type="entry name" value="Homeodomain-like"/>
    <property type="match status" value="1"/>
</dbReference>
<dbReference type="PROSITE" id="PS00675">
    <property type="entry name" value="SIGMA54_INTERACT_1"/>
    <property type="match status" value="1"/>
</dbReference>
<dbReference type="PANTHER" id="PTHR32071">
    <property type="entry name" value="TRANSCRIPTIONAL REGULATORY PROTEIN"/>
    <property type="match status" value="1"/>
</dbReference>
<keyword evidence="2" id="KW-0067">ATP-binding</keyword>
<comment type="caution">
    <text evidence="6">The sequence shown here is derived from an EMBL/GenBank/DDBJ whole genome shotgun (WGS) entry which is preliminary data.</text>
</comment>
<dbReference type="EMBL" id="SNRY01000002">
    <property type="protein sequence ID" value="KAA6352521.1"/>
    <property type="molecule type" value="Genomic_DNA"/>
</dbReference>
<dbReference type="PROSITE" id="PS50045">
    <property type="entry name" value="SIGMA54_INTERACT_4"/>
    <property type="match status" value="1"/>
</dbReference>
<dbReference type="SUPFAM" id="SSF46689">
    <property type="entry name" value="Homeodomain-like"/>
    <property type="match status" value="1"/>
</dbReference>
<dbReference type="GO" id="GO:0005524">
    <property type="term" value="F:ATP binding"/>
    <property type="evidence" value="ECO:0007669"/>
    <property type="project" value="UniProtKB-KW"/>
</dbReference>
<name>A0A5J4T4K2_9ZZZZ</name>
<keyword evidence="3" id="KW-0805">Transcription regulation</keyword>
<sequence>MAKAEIQQVKLRFGIIGNTESLMRAIDIACQVAPTDLSVLITGESGVGKECFPQIIHQYSRRKHGEYIAVNCGAIPEGTIDSELFGHEKGAFTGAIGERKGYFGEADGGTIFLDEVGELPLSTQARLLRVLESGEFIKVGSSKVQKTDVRIVAATNINLSQAINEGRFREDLFYRLNTVPIQVPPLRERGEDVWLLFRKFASDFAGKYRMPAIQLTEDAKQALLSYRWQGNVRQLKNVTEQISIIETNREITKDILLNYLPVSKEEHFPTLLNMRGRTKSFESEREILYQVLFDMRQDVTELKKLVHDIMVEKMTNPTSQQPVKTAIANAHSAMPVCEEDDDIQDAEEYVEETLSLDEVEKELIRKALGKHHGKRKYAAKDLKISERTLYRKIKEYALD</sequence>
<dbReference type="InterPro" id="IPR058031">
    <property type="entry name" value="AAA_lid_NorR"/>
</dbReference>
<dbReference type="PANTHER" id="PTHR32071:SF121">
    <property type="entry name" value="SIGMA L-DEPENDENT TRANSCRIPTIONAL REGULATOR YQIR-RELATED"/>
    <property type="match status" value="1"/>
</dbReference>
<keyword evidence="1" id="KW-0547">Nucleotide-binding</keyword>
<dbReference type="InterPro" id="IPR009057">
    <property type="entry name" value="Homeodomain-like_sf"/>
</dbReference>
<dbReference type="Gene3D" id="3.40.50.300">
    <property type="entry name" value="P-loop containing nucleotide triphosphate hydrolases"/>
    <property type="match status" value="1"/>
</dbReference>
<dbReference type="SMART" id="SM00382">
    <property type="entry name" value="AAA"/>
    <property type="match status" value="1"/>
</dbReference>
<dbReference type="GO" id="GO:0006355">
    <property type="term" value="P:regulation of DNA-templated transcription"/>
    <property type="evidence" value="ECO:0007669"/>
    <property type="project" value="InterPro"/>
</dbReference>
<evidence type="ECO:0000256" key="1">
    <source>
        <dbReference type="ARBA" id="ARBA00022741"/>
    </source>
</evidence>
<accession>A0A5J4T4K2</accession>
<dbReference type="InterPro" id="IPR002197">
    <property type="entry name" value="HTH_Fis"/>
</dbReference>
<dbReference type="Pfam" id="PF25601">
    <property type="entry name" value="AAA_lid_14"/>
    <property type="match status" value="1"/>
</dbReference>
<dbReference type="AlphaFoldDB" id="A0A5J4T4K2"/>
<organism evidence="6">
    <name type="scientific">termite gut metagenome</name>
    <dbReference type="NCBI Taxonomy" id="433724"/>
    <lineage>
        <taxon>unclassified sequences</taxon>
        <taxon>metagenomes</taxon>
        <taxon>organismal metagenomes</taxon>
    </lineage>
</organism>
<dbReference type="EMBL" id="SNRY01000002">
    <property type="protein sequence ID" value="KAA6352440.1"/>
    <property type="molecule type" value="Genomic_DNA"/>
</dbReference>
<evidence type="ECO:0000313" key="6">
    <source>
        <dbReference type="EMBL" id="KAA6352440.1"/>
    </source>
</evidence>
<dbReference type="InterPro" id="IPR002078">
    <property type="entry name" value="Sigma_54_int"/>
</dbReference>
<feature type="domain" description="Sigma-54 factor interaction" evidence="5">
    <location>
        <begin position="15"/>
        <end position="244"/>
    </location>
</feature>
<dbReference type="Pfam" id="PF00158">
    <property type="entry name" value="Sigma54_activat"/>
    <property type="match status" value="1"/>
</dbReference>
<dbReference type="PRINTS" id="PR01590">
    <property type="entry name" value="HTHFIS"/>
</dbReference>
<dbReference type="Gene3D" id="1.10.8.60">
    <property type="match status" value="1"/>
</dbReference>
<dbReference type="InterPro" id="IPR025943">
    <property type="entry name" value="Sigma_54_int_dom_ATP-bd_2"/>
</dbReference>
<dbReference type="Pfam" id="PF02954">
    <property type="entry name" value="HTH_8"/>
    <property type="match status" value="1"/>
</dbReference>
<dbReference type="PROSITE" id="PS00676">
    <property type="entry name" value="SIGMA54_INTERACT_2"/>
    <property type="match status" value="1"/>
</dbReference>
<dbReference type="FunFam" id="3.40.50.300:FF:000006">
    <property type="entry name" value="DNA-binding transcriptional regulator NtrC"/>
    <property type="match status" value="1"/>
</dbReference>
<dbReference type="GO" id="GO:0043565">
    <property type="term" value="F:sequence-specific DNA binding"/>
    <property type="evidence" value="ECO:0007669"/>
    <property type="project" value="InterPro"/>
</dbReference>
<evidence type="ECO:0000259" key="5">
    <source>
        <dbReference type="PROSITE" id="PS50045"/>
    </source>
</evidence>
<reference evidence="6" key="1">
    <citation type="submission" date="2019-03" db="EMBL/GenBank/DDBJ databases">
        <title>Single cell metagenomics reveals metabolic interactions within the superorganism composed of flagellate Streblomastix strix and complex community of Bacteroidetes bacteria on its surface.</title>
        <authorList>
            <person name="Treitli S.C."/>
            <person name="Kolisko M."/>
            <person name="Husnik F."/>
            <person name="Keeling P."/>
            <person name="Hampl V."/>
        </authorList>
    </citation>
    <scope>NUCLEOTIDE SEQUENCE</scope>
    <source>
        <strain evidence="6">STM</strain>
    </source>
</reference>
<evidence type="ECO:0000256" key="2">
    <source>
        <dbReference type="ARBA" id="ARBA00022840"/>
    </source>
</evidence>
<dbReference type="InterPro" id="IPR025662">
    <property type="entry name" value="Sigma_54_int_dom_ATP-bd_1"/>
</dbReference>